<dbReference type="EMBL" id="GBXM01002432">
    <property type="protein sequence ID" value="JAI06146.1"/>
    <property type="molecule type" value="Transcribed_RNA"/>
</dbReference>
<sequence>MNEESQKKTMRAELCGTPASHIKSDLLLLTNVQ</sequence>
<accession>A0A0E9XWA6</accession>
<protein>
    <submittedName>
        <fullName evidence="1">Uncharacterized protein</fullName>
    </submittedName>
</protein>
<evidence type="ECO:0000313" key="1">
    <source>
        <dbReference type="EMBL" id="JAI06146.1"/>
    </source>
</evidence>
<dbReference type="AlphaFoldDB" id="A0A0E9XWA6"/>
<proteinExistence type="predicted"/>
<reference evidence="1" key="1">
    <citation type="submission" date="2014-11" db="EMBL/GenBank/DDBJ databases">
        <authorList>
            <person name="Amaro Gonzalez C."/>
        </authorList>
    </citation>
    <scope>NUCLEOTIDE SEQUENCE</scope>
</reference>
<name>A0A0E9XWA6_ANGAN</name>
<reference evidence="1" key="2">
    <citation type="journal article" date="2015" name="Fish Shellfish Immunol.">
        <title>Early steps in the European eel (Anguilla anguilla)-Vibrio vulnificus interaction in the gills: Role of the RtxA13 toxin.</title>
        <authorList>
            <person name="Callol A."/>
            <person name="Pajuelo D."/>
            <person name="Ebbesson L."/>
            <person name="Teles M."/>
            <person name="MacKenzie S."/>
            <person name="Amaro C."/>
        </authorList>
    </citation>
    <scope>NUCLEOTIDE SEQUENCE</scope>
</reference>
<organism evidence="1">
    <name type="scientific">Anguilla anguilla</name>
    <name type="common">European freshwater eel</name>
    <name type="synonym">Muraena anguilla</name>
    <dbReference type="NCBI Taxonomy" id="7936"/>
    <lineage>
        <taxon>Eukaryota</taxon>
        <taxon>Metazoa</taxon>
        <taxon>Chordata</taxon>
        <taxon>Craniata</taxon>
        <taxon>Vertebrata</taxon>
        <taxon>Euteleostomi</taxon>
        <taxon>Actinopterygii</taxon>
        <taxon>Neopterygii</taxon>
        <taxon>Teleostei</taxon>
        <taxon>Anguilliformes</taxon>
        <taxon>Anguillidae</taxon>
        <taxon>Anguilla</taxon>
    </lineage>
</organism>